<feature type="compositionally biased region" description="Acidic residues" evidence="2">
    <location>
        <begin position="1993"/>
        <end position="2009"/>
    </location>
</feature>
<feature type="coiled-coil region" evidence="1">
    <location>
        <begin position="932"/>
        <end position="959"/>
    </location>
</feature>
<organism evidence="3">
    <name type="scientific">viral metagenome</name>
    <dbReference type="NCBI Taxonomy" id="1070528"/>
    <lineage>
        <taxon>unclassified sequences</taxon>
        <taxon>metagenomes</taxon>
        <taxon>organismal metagenomes</taxon>
    </lineage>
</organism>
<evidence type="ECO:0000313" key="3">
    <source>
        <dbReference type="EMBL" id="QHS87918.1"/>
    </source>
</evidence>
<protein>
    <submittedName>
        <fullName evidence="3">Uncharacterized protein</fullName>
    </submittedName>
</protein>
<name>A0A6C0B8T5_9ZZZZ</name>
<accession>A0A6C0B8T5</accession>
<evidence type="ECO:0000256" key="2">
    <source>
        <dbReference type="SAM" id="MobiDB-lite"/>
    </source>
</evidence>
<dbReference type="EMBL" id="MN739089">
    <property type="protein sequence ID" value="QHS87918.1"/>
    <property type="molecule type" value="Genomic_DNA"/>
</dbReference>
<keyword evidence="1" id="KW-0175">Coiled coil</keyword>
<sequence length="2034" mass="236292">MDQGTNDISLELGDIIEIVAPSNPDIHQIVAIIDYIDETKLILIDTENLNRYQLNVDENNMFTDETITEIDLLSRSDEKGYARQNGLLPKTWIDVHFGGEIPATLTGEITNLEEDMIEITTYPDLNVIFIDFAYKGIPQNIPLEKIVIREKPESIKNLGSLTNIKNNVQEEEGEVLEPSVTYNESGESIIKIPEGSIPDSKPAEEIQSDLFGDADAIIFGDKLGVIKQYVELPEYKKRYDIDSQVNNLMDELLSTIPNNQRTIGVLDNLHLLIERFKQLREEFSNFDNNNIIYEAKVNGPFHKPMIDKLEKLNIYLRWFMPIVTNRKKIYNLDVEIDNSDLIQEKIEDVLLAIENSQLDYYKNESQTRTDTYWSVQQKIDNFMTPFENTLIDNNVLISQKTAASMECIVDNLNNFFSTTISENEVSRRRFVIQRYQLGTYKLTEQILKNGKKIYKRAPLTQNDSVSITSFLMLPISVVQYSRIDLPSTNIYERTKLHQEIFSAYRLLRKNTDVVPQVINDLKQEFDYEKVEADSKREFLSDIQEFILHDDNQSDDDKYSKFLDVIVPKTRTFIRLVRKYIRDKLSFRAVVQYLEPFCVYPKDITYQQYNEIRYFVKEKIQKTKVDYVAKRDKISILTSTKYMVNSKLNAVFNLLTEKKELLDALYLSYPFLNGEILRGQISSQETLHRILSLDQGNLQSNLITSLLLCLMTPNDLMDVLKPANIDEMTDVEKIKPEDCYRRFMTKRYDSIAKLKADNNKEEVFYDSEFDETPYDIIKKYKDEQKKMMPDKFFSFLQEVLVQKHDCPEAMAQELAATLIQGKKQIRDGEYAMVEIKPQMGQEVDPNALTEQDNATLKMEADARSKVQYFKRLKNNWLNDKEINENAFLDTNTLFCNIAKDCFKNRSNAICETKDDISKQMDVMNKRKMLDEFDSRYAVNVEELERTLEEALNNDKRFIKNLYFLIDFQSQKANHLAYELGKLSTTNEDLIQSPYLRLRDMILDQSDFSKKQYDIVRFFEKFCREPMIGELEENQHWKYCLETNTKLLPGFLFDLAKEFISGGDYMHRLDEICRAIGKVSQDGDAYVDEHSGYIIRKIDYSNEEGYDDSGFKLVTNAIMEKDLGTIMMEAAGKKEVRVFDNPNSETVYNVFRALCSNIDVQFEGIGDFVLSVTAELMDKVIAKEHVYNARSEKQLKEKGKGLQPYQNYFKEMLILITTSVLFIRIQTAIPSFKTNKTFPGCIRSFSGYPMDGGVEDMTGLKYMSCVVDKTKSKIAPWDAIYKLSQDELVKRMKNIIDAYVLKRSDINELYIQKREYILLNPELISVEEHSVSKWRHFLPPTVNFSVSNTLRNLGDDFNKELLETMRKGHRDQHGQIAILKSRAAYFGFGIIEKINKVVTEKDTLLKTSAQLPFMENACCNENVDVTNPLLYFISEDENIRDNIKAAANMSLLLNNLRELSTASIFFHNEKTGIKYPDSRSGITDHHIYGAIIKYCNFDRNLPVPERLKTIVTERPVGYSSTWSMDEKIEYLKKNGKHYTAESLHQLMRIVAEQNIVTISNKEHFDRIKPVIDIVEALNIENSSIIDEKMRQHLHNVFEQWNPKKMAEDESPALEAFADYLYTVNESLYNKIMGFFETYGNLSALHYDKLNKFMFNITNWNLLYQSDSHYDDELYTITQYMQNAVQFMSKVYPTILLNGAEFNTVPAHWGFSKKDPTYKKIQTFIEKHYADISKFKNDKIMNRLLQEVMGELVNLNLFTQNIPVITPIQKSGHVFSSLFDKKTTFLIFSYCFYSVINTYVEMSGDIELLHADLEEVKQDRRGQNKLKNDAAAQLSAQLIELDIGLEESEADLQEYVVQVGDSEELKMRLAELLLGYLNIEEKNKKAINFSYDQIIVQVRRSREKEKKSIVEELGRLSKEERKVEDMLKNFKIGRWNVGQQKGLVAYDATTNERETKDMIGQLLQDVDENMNPGDELMMDVYDLNELLDDQKGVNADELDDNEPENYDGEGEDINQFADGYLDGTYYEEDREDDFPED</sequence>
<reference evidence="3" key="1">
    <citation type="journal article" date="2020" name="Nature">
        <title>Giant virus diversity and host interactions through global metagenomics.</title>
        <authorList>
            <person name="Schulz F."/>
            <person name="Roux S."/>
            <person name="Paez-Espino D."/>
            <person name="Jungbluth S."/>
            <person name="Walsh D.A."/>
            <person name="Denef V.J."/>
            <person name="McMahon K.D."/>
            <person name="Konstantinidis K.T."/>
            <person name="Eloe-Fadrosh E.A."/>
            <person name="Kyrpides N.C."/>
            <person name="Woyke T."/>
        </authorList>
    </citation>
    <scope>NUCLEOTIDE SEQUENCE</scope>
    <source>
        <strain evidence="3">GVMAG-M-3300010158-13</strain>
    </source>
</reference>
<proteinExistence type="predicted"/>
<feature type="compositionally biased region" description="Acidic residues" evidence="2">
    <location>
        <begin position="2022"/>
        <end position="2034"/>
    </location>
</feature>
<evidence type="ECO:0000256" key="1">
    <source>
        <dbReference type="SAM" id="Coils"/>
    </source>
</evidence>
<feature type="region of interest" description="Disordered" evidence="2">
    <location>
        <begin position="1991"/>
        <end position="2034"/>
    </location>
</feature>